<dbReference type="EMBL" id="BAABME010000344">
    <property type="protein sequence ID" value="GAA0141966.1"/>
    <property type="molecule type" value="Genomic_DNA"/>
</dbReference>
<protein>
    <submittedName>
        <fullName evidence="1">Uncharacterized protein</fullName>
    </submittedName>
</protein>
<proteinExistence type="predicted"/>
<evidence type="ECO:0000313" key="2">
    <source>
        <dbReference type="Proteomes" id="UP001454036"/>
    </source>
</evidence>
<reference evidence="1 2" key="1">
    <citation type="submission" date="2024-01" db="EMBL/GenBank/DDBJ databases">
        <title>The complete chloroplast genome sequence of Lithospermum erythrorhizon: insights into the phylogenetic relationship among Boraginaceae species and the maternal lineages of purple gromwells.</title>
        <authorList>
            <person name="Okada T."/>
            <person name="Watanabe K."/>
        </authorList>
    </citation>
    <scope>NUCLEOTIDE SEQUENCE [LARGE SCALE GENOMIC DNA]</scope>
</reference>
<evidence type="ECO:0000313" key="1">
    <source>
        <dbReference type="EMBL" id="GAA0141966.1"/>
    </source>
</evidence>
<organism evidence="1 2">
    <name type="scientific">Lithospermum erythrorhizon</name>
    <name type="common">Purple gromwell</name>
    <name type="synonym">Lithospermum officinale var. erythrorhizon</name>
    <dbReference type="NCBI Taxonomy" id="34254"/>
    <lineage>
        <taxon>Eukaryota</taxon>
        <taxon>Viridiplantae</taxon>
        <taxon>Streptophyta</taxon>
        <taxon>Embryophyta</taxon>
        <taxon>Tracheophyta</taxon>
        <taxon>Spermatophyta</taxon>
        <taxon>Magnoliopsida</taxon>
        <taxon>eudicotyledons</taxon>
        <taxon>Gunneridae</taxon>
        <taxon>Pentapetalae</taxon>
        <taxon>asterids</taxon>
        <taxon>lamiids</taxon>
        <taxon>Boraginales</taxon>
        <taxon>Boraginaceae</taxon>
        <taxon>Boraginoideae</taxon>
        <taxon>Lithospermeae</taxon>
        <taxon>Lithospermum</taxon>
    </lineage>
</organism>
<sequence length="71" mass="8209">MSIPVEGTINQGFVSLETQKEYDYGPEGVPFFMLVTMITTIDGLSCRMDFTIDRKMEYLIDDDDEEEDEDE</sequence>
<accession>A0AAV3NU87</accession>
<keyword evidence="2" id="KW-1185">Reference proteome</keyword>
<comment type="caution">
    <text evidence="1">The sequence shown here is derived from an EMBL/GenBank/DDBJ whole genome shotgun (WGS) entry which is preliminary data.</text>
</comment>
<dbReference type="AlphaFoldDB" id="A0AAV3NU87"/>
<name>A0AAV3NU87_LITER</name>
<dbReference type="Proteomes" id="UP001454036">
    <property type="component" value="Unassembled WGS sequence"/>
</dbReference>
<gene>
    <name evidence="1" type="ORF">LIER_02983</name>
</gene>